<dbReference type="NCBIfam" id="TIGR01930">
    <property type="entry name" value="AcCoA-C-Actrans"/>
    <property type="match status" value="1"/>
</dbReference>
<sequence>MPEAYIVDAVRTPTGRRRGSLADVHAADLGAHVLKVLAERNGIPDNEYDDVIFGCVDTIGPLAGDIARTCWLAAGLSDEVPGTTVDRQCGSSQQAVHFAAQAVMAGINDVVVAGGVQTMTSIPISSAMLAAEPLGFKDPFSGSQGWVARYGDTPVSQFNSAQMIADKWNCSREEMEAFALESHTRALRAIEEGRFNREIAPLNGLDMDETPRQTSMAKMAELEPLAAGGTITAAVSSQTCDAASAMLIVSEAALKRYNLTPRARIHHMSVRGADPIWMLTAPIPATAYALKKARMKLSDIDLAEVNEAFASVPMAWMKETGFPHEKMNVNGGAIALGHPLGATGTKLMTTLLHELERTGGRYGLQTMCEGGGQANVTILERL</sequence>
<evidence type="ECO:0000259" key="7">
    <source>
        <dbReference type="Pfam" id="PF02803"/>
    </source>
</evidence>
<keyword evidence="2 5" id="KW-0808">Transferase</keyword>
<keyword evidence="3 5" id="KW-0012">Acyltransferase</keyword>
<dbReference type="PANTHER" id="PTHR43365:SF1">
    <property type="entry name" value="ACETYL-COA C-ACYLTRANSFERASE"/>
    <property type="match status" value="1"/>
</dbReference>
<dbReference type="InterPro" id="IPR020613">
    <property type="entry name" value="Thiolase_CS"/>
</dbReference>
<reference evidence="8 9" key="1">
    <citation type="submission" date="2019-08" db="EMBL/GenBank/DDBJ databases">
        <title>Parahaliea maris sp. nov., isolated from the surface seawater.</title>
        <authorList>
            <person name="Liu Y."/>
        </authorList>
    </citation>
    <scope>NUCLEOTIDE SEQUENCE [LARGE SCALE GENOMIC DNA]</scope>
    <source>
        <strain evidence="8 9">S2-26</strain>
    </source>
</reference>
<dbReference type="Pfam" id="PF00108">
    <property type="entry name" value="Thiolase_N"/>
    <property type="match status" value="1"/>
</dbReference>
<gene>
    <name evidence="8" type="ORF">FVW59_15895</name>
</gene>
<feature type="domain" description="Thiolase N-terminal" evidence="6">
    <location>
        <begin position="5"/>
        <end position="251"/>
    </location>
</feature>
<dbReference type="EMBL" id="VRYZ01000007">
    <property type="protein sequence ID" value="TXS90081.1"/>
    <property type="molecule type" value="Genomic_DNA"/>
</dbReference>
<accession>A0A5C8ZRU7</accession>
<feature type="domain" description="Thiolase C-terminal" evidence="7">
    <location>
        <begin position="260"/>
        <end position="381"/>
    </location>
</feature>
<evidence type="ECO:0000256" key="5">
    <source>
        <dbReference type="RuleBase" id="RU003557"/>
    </source>
</evidence>
<dbReference type="PIRSF" id="PIRSF000429">
    <property type="entry name" value="Ac-CoA_Ac_transf"/>
    <property type="match status" value="1"/>
</dbReference>
<dbReference type="RefSeq" id="WP_148065343.1">
    <property type="nucleotide sequence ID" value="NZ_VRYZ01000007.1"/>
</dbReference>
<dbReference type="AlphaFoldDB" id="A0A5C8ZRU7"/>
<proteinExistence type="inferred from homology"/>
<dbReference type="InterPro" id="IPR016039">
    <property type="entry name" value="Thiolase-like"/>
</dbReference>
<dbReference type="SUPFAM" id="SSF53901">
    <property type="entry name" value="Thiolase-like"/>
    <property type="match status" value="2"/>
</dbReference>
<organism evidence="8 9">
    <name type="scientific">Parahaliea aestuarii</name>
    <dbReference type="NCBI Taxonomy" id="1852021"/>
    <lineage>
        <taxon>Bacteria</taxon>
        <taxon>Pseudomonadati</taxon>
        <taxon>Pseudomonadota</taxon>
        <taxon>Gammaproteobacteria</taxon>
        <taxon>Cellvibrionales</taxon>
        <taxon>Halieaceae</taxon>
        <taxon>Parahaliea</taxon>
    </lineage>
</organism>
<evidence type="ECO:0000313" key="8">
    <source>
        <dbReference type="EMBL" id="TXS90081.1"/>
    </source>
</evidence>
<evidence type="ECO:0000256" key="2">
    <source>
        <dbReference type="ARBA" id="ARBA00022679"/>
    </source>
</evidence>
<name>A0A5C8ZRU7_9GAMM</name>
<dbReference type="InterPro" id="IPR020617">
    <property type="entry name" value="Thiolase_C"/>
</dbReference>
<feature type="active site" description="Proton acceptor" evidence="4">
    <location>
        <position position="368"/>
    </location>
</feature>
<dbReference type="Proteomes" id="UP000321933">
    <property type="component" value="Unassembled WGS sequence"/>
</dbReference>
<protein>
    <submittedName>
        <fullName evidence="8">Acetyl-CoA C-acetyltransferase</fullName>
        <ecNumber evidence="8">2.3.1.9</ecNumber>
    </submittedName>
</protein>
<comment type="caution">
    <text evidence="8">The sequence shown here is derived from an EMBL/GenBank/DDBJ whole genome shotgun (WGS) entry which is preliminary data.</text>
</comment>
<evidence type="ECO:0000313" key="9">
    <source>
        <dbReference type="Proteomes" id="UP000321933"/>
    </source>
</evidence>
<dbReference type="PROSITE" id="PS00737">
    <property type="entry name" value="THIOLASE_2"/>
    <property type="match status" value="1"/>
</dbReference>
<dbReference type="PANTHER" id="PTHR43365">
    <property type="entry name" value="BLR7806 PROTEIN"/>
    <property type="match status" value="1"/>
</dbReference>
<dbReference type="Pfam" id="PF02803">
    <property type="entry name" value="Thiolase_C"/>
    <property type="match status" value="1"/>
</dbReference>
<comment type="similarity">
    <text evidence="1 5">Belongs to the thiolase-like superfamily. Thiolase family.</text>
</comment>
<dbReference type="NCBIfam" id="NF005865">
    <property type="entry name" value="PRK07801.1"/>
    <property type="match status" value="1"/>
</dbReference>
<dbReference type="GO" id="GO:0003985">
    <property type="term" value="F:acetyl-CoA C-acetyltransferase activity"/>
    <property type="evidence" value="ECO:0007669"/>
    <property type="project" value="UniProtKB-EC"/>
</dbReference>
<dbReference type="InterPro" id="IPR020616">
    <property type="entry name" value="Thiolase_N"/>
</dbReference>
<evidence type="ECO:0000256" key="4">
    <source>
        <dbReference type="PIRSR" id="PIRSR000429-1"/>
    </source>
</evidence>
<evidence type="ECO:0000256" key="3">
    <source>
        <dbReference type="ARBA" id="ARBA00023315"/>
    </source>
</evidence>
<dbReference type="InterPro" id="IPR002155">
    <property type="entry name" value="Thiolase"/>
</dbReference>
<evidence type="ECO:0000259" key="6">
    <source>
        <dbReference type="Pfam" id="PF00108"/>
    </source>
</evidence>
<dbReference type="EC" id="2.3.1.9" evidence="8"/>
<evidence type="ECO:0000256" key="1">
    <source>
        <dbReference type="ARBA" id="ARBA00010982"/>
    </source>
</evidence>
<feature type="active site" description="Proton acceptor" evidence="4">
    <location>
        <position position="338"/>
    </location>
</feature>
<keyword evidence="9" id="KW-1185">Reference proteome</keyword>
<feature type="active site" description="Acyl-thioester intermediate" evidence="4">
    <location>
        <position position="89"/>
    </location>
</feature>
<dbReference type="Gene3D" id="3.40.47.10">
    <property type="match status" value="2"/>
</dbReference>
<dbReference type="CDD" id="cd00751">
    <property type="entry name" value="thiolase"/>
    <property type="match status" value="1"/>
</dbReference>
<dbReference type="OrthoDB" id="9764638at2"/>